<gene>
    <name evidence="2" type="ORF">METZ01_LOCUS225820</name>
</gene>
<feature type="compositionally biased region" description="Basic and acidic residues" evidence="1">
    <location>
        <begin position="74"/>
        <end position="97"/>
    </location>
</feature>
<dbReference type="Gene3D" id="1.20.120.520">
    <property type="entry name" value="nmb1532 protein domain like"/>
    <property type="match status" value="1"/>
</dbReference>
<organism evidence="2">
    <name type="scientific">marine metagenome</name>
    <dbReference type="NCBI Taxonomy" id="408172"/>
    <lineage>
        <taxon>unclassified sequences</taxon>
        <taxon>metagenomes</taxon>
        <taxon>ecological metagenomes</taxon>
    </lineage>
</organism>
<proteinExistence type="predicted"/>
<evidence type="ECO:0000313" key="2">
    <source>
        <dbReference type="EMBL" id="SVB72966.1"/>
    </source>
</evidence>
<feature type="region of interest" description="Disordered" evidence="1">
    <location>
        <begin position="72"/>
        <end position="97"/>
    </location>
</feature>
<name>A0A382GCJ3_9ZZZZ</name>
<reference evidence="2" key="1">
    <citation type="submission" date="2018-05" db="EMBL/GenBank/DDBJ databases">
        <authorList>
            <person name="Lanie J.A."/>
            <person name="Ng W.-L."/>
            <person name="Kazmierczak K.M."/>
            <person name="Andrzejewski T.M."/>
            <person name="Davidsen T.M."/>
            <person name="Wayne K.J."/>
            <person name="Tettelin H."/>
            <person name="Glass J.I."/>
            <person name="Rusch D."/>
            <person name="Podicherti R."/>
            <person name="Tsui H.-C.T."/>
            <person name="Winkler M.E."/>
        </authorList>
    </citation>
    <scope>NUCLEOTIDE SEQUENCE</scope>
</reference>
<evidence type="ECO:0000256" key="1">
    <source>
        <dbReference type="SAM" id="MobiDB-lite"/>
    </source>
</evidence>
<sequence>MPLFTDNITKLESPIDVMYLMHKVYMVVSDQTEVLAATALDGGDLAEFKANLDVWLKHLLYHAQTEDTYMTGPLRDKQLQDGRMPKRDNEQEHDDLREKGGNVLTLVEEAETGLSAEAVLDMEDEEHAKLQDAVDEVGSVVSEALDEDIVHARTRRHLHQSVMMLRVAEFDHFENEEAFVLPLVKEQMSPTEELECARRLLIDDDADDPRWIIDVIKGGLPDGEELLIEDLETKF</sequence>
<protein>
    <submittedName>
        <fullName evidence="2">Uncharacterized protein</fullName>
    </submittedName>
</protein>
<dbReference type="EMBL" id="UINC01054812">
    <property type="protein sequence ID" value="SVB72966.1"/>
    <property type="molecule type" value="Genomic_DNA"/>
</dbReference>
<dbReference type="AlphaFoldDB" id="A0A382GCJ3"/>
<accession>A0A382GCJ3</accession>